<dbReference type="OrthoDB" id="7063246at2"/>
<dbReference type="PROSITE" id="PS51724">
    <property type="entry name" value="SPOR"/>
    <property type="match status" value="1"/>
</dbReference>
<feature type="transmembrane region" description="Helical" evidence="2">
    <location>
        <begin position="20"/>
        <end position="40"/>
    </location>
</feature>
<accession>A0A556AED7</accession>
<dbReference type="PANTHER" id="PTHR38687">
    <property type="entry name" value="CELL DIVISION PROTEIN DEDD-RELATED"/>
    <property type="match status" value="1"/>
</dbReference>
<sequence>MSKQARGSTSLRKQRGGTMFGVIAGLLLGLVVAAAVAVYVTKSPVPFVDRASRGPDPSLPDPGFAPDPNRSLYGRDAPGGLAPSGPITIAPAPVPQVSQRDTPARRDELGDLLASLSKPGANTNTNTNTSPPPAVAPPANAKPPAAAPAGRYVLQVGAFRVLEDAEALKARLAFLGFDVRLQQAQVNGVLVNRVQVGPYARLDDMNRARARLAENKVEATVVRQ</sequence>
<feature type="region of interest" description="Disordered" evidence="1">
    <location>
        <begin position="47"/>
        <end position="102"/>
    </location>
</feature>
<dbReference type="GO" id="GO:0032153">
    <property type="term" value="C:cell division site"/>
    <property type="evidence" value="ECO:0007669"/>
    <property type="project" value="TreeGrafter"/>
</dbReference>
<evidence type="ECO:0000259" key="3">
    <source>
        <dbReference type="PROSITE" id="PS51724"/>
    </source>
</evidence>
<dbReference type="RefSeq" id="WP_143949871.1">
    <property type="nucleotide sequence ID" value="NZ_BAABMB010000008.1"/>
</dbReference>
<evidence type="ECO:0000313" key="4">
    <source>
        <dbReference type="EMBL" id="TSH91246.1"/>
    </source>
</evidence>
<evidence type="ECO:0000256" key="2">
    <source>
        <dbReference type="SAM" id="Phobius"/>
    </source>
</evidence>
<dbReference type="Pfam" id="PF05036">
    <property type="entry name" value="SPOR"/>
    <property type="match status" value="1"/>
</dbReference>
<dbReference type="EMBL" id="VLTJ01000037">
    <property type="protein sequence ID" value="TSH91246.1"/>
    <property type="molecule type" value="Genomic_DNA"/>
</dbReference>
<dbReference type="InterPro" id="IPR007730">
    <property type="entry name" value="SPOR-like_dom"/>
</dbReference>
<keyword evidence="5" id="KW-1185">Reference proteome</keyword>
<dbReference type="Gene3D" id="3.30.70.1070">
    <property type="entry name" value="Sporulation related repeat"/>
    <property type="match status" value="1"/>
</dbReference>
<evidence type="ECO:0000256" key="1">
    <source>
        <dbReference type="SAM" id="MobiDB-lite"/>
    </source>
</evidence>
<gene>
    <name evidence="4" type="ORF">FOZ76_19065</name>
</gene>
<dbReference type="AlphaFoldDB" id="A0A556AED7"/>
<dbReference type="GO" id="GO:0032506">
    <property type="term" value="P:cytokinetic process"/>
    <property type="evidence" value="ECO:0007669"/>
    <property type="project" value="TreeGrafter"/>
</dbReference>
<evidence type="ECO:0000313" key="5">
    <source>
        <dbReference type="Proteomes" id="UP000318405"/>
    </source>
</evidence>
<dbReference type="PANTHER" id="PTHR38687:SF1">
    <property type="entry name" value="CELL DIVISION PROTEIN DEDD"/>
    <property type="match status" value="1"/>
</dbReference>
<feature type="region of interest" description="Disordered" evidence="1">
    <location>
        <begin position="115"/>
        <end position="142"/>
    </location>
</feature>
<dbReference type="GO" id="GO:0030428">
    <property type="term" value="C:cell septum"/>
    <property type="evidence" value="ECO:0007669"/>
    <property type="project" value="TreeGrafter"/>
</dbReference>
<proteinExistence type="predicted"/>
<feature type="domain" description="SPOR" evidence="3">
    <location>
        <begin position="146"/>
        <end position="224"/>
    </location>
</feature>
<organism evidence="4 5">
    <name type="scientific">Verticiella sediminum</name>
    <dbReference type="NCBI Taxonomy" id="1247510"/>
    <lineage>
        <taxon>Bacteria</taxon>
        <taxon>Pseudomonadati</taxon>
        <taxon>Pseudomonadota</taxon>
        <taxon>Betaproteobacteria</taxon>
        <taxon>Burkholderiales</taxon>
        <taxon>Alcaligenaceae</taxon>
        <taxon>Verticiella</taxon>
    </lineage>
</organism>
<keyword evidence="2" id="KW-0472">Membrane</keyword>
<dbReference type="SUPFAM" id="SSF110997">
    <property type="entry name" value="Sporulation related repeat"/>
    <property type="match status" value="1"/>
</dbReference>
<dbReference type="Proteomes" id="UP000318405">
    <property type="component" value="Unassembled WGS sequence"/>
</dbReference>
<protein>
    <submittedName>
        <fullName evidence="4">SPOR domain-containing protein</fullName>
    </submittedName>
</protein>
<comment type="caution">
    <text evidence="4">The sequence shown here is derived from an EMBL/GenBank/DDBJ whole genome shotgun (WGS) entry which is preliminary data.</text>
</comment>
<dbReference type="InterPro" id="IPR036680">
    <property type="entry name" value="SPOR-like_sf"/>
</dbReference>
<keyword evidence="2" id="KW-1133">Transmembrane helix</keyword>
<feature type="compositionally biased region" description="Low complexity" evidence="1">
    <location>
        <begin position="119"/>
        <end position="129"/>
    </location>
</feature>
<name>A0A556AED7_9BURK</name>
<dbReference type="InterPro" id="IPR052521">
    <property type="entry name" value="Cell_div_SPOR-domain"/>
</dbReference>
<dbReference type="GO" id="GO:0042834">
    <property type="term" value="F:peptidoglycan binding"/>
    <property type="evidence" value="ECO:0007669"/>
    <property type="project" value="InterPro"/>
</dbReference>
<keyword evidence="2" id="KW-0812">Transmembrane</keyword>
<reference evidence="4 5" key="1">
    <citation type="submission" date="2019-07" db="EMBL/GenBank/DDBJ databases">
        <title>Qingshengfaniella alkalisoli gen. nov., sp. nov., isolated from saline soil.</title>
        <authorList>
            <person name="Xu L."/>
            <person name="Huang X.-X."/>
            <person name="Sun J.-Q."/>
        </authorList>
    </citation>
    <scope>NUCLEOTIDE SEQUENCE [LARGE SCALE GENOMIC DNA]</scope>
    <source>
        <strain evidence="4 5">DSM 27279</strain>
    </source>
</reference>